<protein>
    <submittedName>
        <fullName evidence="2">Uncharacterized protein</fullName>
    </submittedName>
</protein>
<feature type="region of interest" description="Disordered" evidence="1">
    <location>
        <begin position="171"/>
        <end position="199"/>
    </location>
</feature>
<evidence type="ECO:0000313" key="3">
    <source>
        <dbReference type="Proteomes" id="UP000287651"/>
    </source>
</evidence>
<dbReference type="EMBL" id="AMZH03000302">
    <property type="protein sequence ID" value="RRT84444.1"/>
    <property type="molecule type" value="Genomic_DNA"/>
</dbReference>
<organism evidence="2 3">
    <name type="scientific">Ensete ventricosum</name>
    <name type="common">Abyssinian banana</name>
    <name type="synonym">Musa ensete</name>
    <dbReference type="NCBI Taxonomy" id="4639"/>
    <lineage>
        <taxon>Eukaryota</taxon>
        <taxon>Viridiplantae</taxon>
        <taxon>Streptophyta</taxon>
        <taxon>Embryophyta</taxon>
        <taxon>Tracheophyta</taxon>
        <taxon>Spermatophyta</taxon>
        <taxon>Magnoliopsida</taxon>
        <taxon>Liliopsida</taxon>
        <taxon>Zingiberales</taxon>
        <taxon>Musaceae</taxon>
        <taxon>Ensete</taxon>
    </lineage>
</organism>
<feature type="compositionally biased region" description="Basic and acidic residues" evidence="1">
    <location>
        <begin position="174"/>
        <end position="184"/>
    </location>
</feature>
<gene>
    <name evidence="2" type="ORF">B296_00007303</name>
</gene>
<dbReference type="Proteomes" id="UP000287651">
    <property type="component" value="Unassembled WGS sequence"/>
</dbReference>
<reference evidence="2 3" key="1">
    <citation type="journal article" date="2014" name="Agronomy (Basel)">
        <title>A Draft Genome Sequence for Ensete ventricosum, the Drought-Tolerant Tree Against Hunger.</title>
        <authorList>
            <person name="Harrison J."/>
            <person name="Moore K.A."/>
            <person name="Paszkiewicz K."/>
            <person name="Jones T."/>
            <person name="Grant M."/>
            <person name="Ambacheew D."/>
            <person name="Muzemil S."/>
            <person name="Studholme D.J."/>
        </authorList>
    </citation>
    <scope>NUCLEOTIDE SEQUENCE [LARGE SCALE GENOMIC DNA]</scope>
</reference>
<evidence type="ECO:0000256" key="1">
    <source>
        <dbReference type="SAM" id="MobiDB-lite"/>
    </source>
</evidence>
<comment type="caution">
    <text evidence="2">The sequence shown here is derived from an EMBL/GenBank/DDBJ whole genome shotgun (WGS) entry which is preliminary data.</text>
</comment>
<dbReference type="AlphaFoldDB" id="A0A427B7K0"/>
<accession>A0A427B7K0</accession>
<evidence type="ECO:0000313" key="2">
    <source>
        <dbReference type="EMBL" id="RRT84444.1"/>
    </source>
</evidence>
<sequence length="199" mass="22439">MGVVCHRGRISSASTNESHGRDLIIQRYDRSSWRVGLLQCSYSLKGAQQVRGQGRFVIPSTKGNCSENTGVLKLVVERGEEATMSPDGLSYPSAKRRSEREWTQRSVTVPQRRIYRSRKKGRICKATNSRVMGLAAPWYHRGGSFVESSIPYSYGGRTLVVKRVEEVENAEANSKYHDKGEGQRPRNFIRPVSRGFSSR</sequence>
<proteinExistence type="predicted"/>
<name>A0A427B7K0_ENSVE</name>